<feature type="domain" description="DUF1254" evidence="1">
    <location>
        <begin position="45"/>
        <end position="165"/>
    </location>
</feature>
<dbReference type="InterPro" id="IPR010679">
    <property type="entry name" value="DUF1254"/>
</dbReference>
<dbReference type="RefSeq" id="WP_096609795.1">
    <property type="nucleotide sequence ID" value="NZ_NWVD01000001.1"/>
</dbReference>
<dbReference type="Proteomes" id="UP000218784">
    <property type="component" value="Unassembled WGS sequence"/>
</dbReference>
<evidence type="ECO:0000313" key="3">
    <source>
        <dbReference type="Proteomes" id="UP000218784"/>
    </source>
</evidence>
<dbReference type="Pfam" id="PF06863">
    <property type="entry name" value="DUF1254"/>
    <property type="match status" value="1"/>
</dbReference>
<dbReference type="AlphaFoldDB" id="A0A2A4I0Q0"/>
<name>A0A2A4I0Q0_9SPHN</name>
<sequence length="176" mass="18540">MIRNWRWPIVAGLLVAALAYVVTLRRAPTMLMAAAERRLEKLGGVNRFAHAPLATAASRAVVRPSPDLAYSSCVFDASKAPVLVDVAPVPARYWSLSVFGANTDVAFVRNNVEAGNAPIRVALVTPGQAVPAGYTGVLVPGGHGVALIRILIDDRARFALVDQARRVSTCGVATAG</sequence>
<evidence type="ECO:0000259" key="1">
    <source>
        <dbReference type="Pfam" id="PF06863"/>
    </source>
</evidence>
<organism evidence="2 3">
    <name type="scientific">Sphingomonas ginsenosidimutans</name>
    <dbReference type="NCBI Taxonomy" id="862134"/>
    <lineage>
        <taxon>Bacteria</taxon>
        <taxon>Pseudomonadati</taxon>
        <taxon>Pseudomonadota</taxon>
        <taxon>Alphaproteobacteria</taxon>
        <taxon>Sphingomonadales</taxon>
        <taxon>Sphingomonadaceae</taxon>
        <taxon>Sphingomonas</taxon>
    </lineage>
</organism>
<dbReference type="EMBL" id="NWVD01000001">
    <property type="protein sequence ID" value="PCG10204.1"/>
    <property type="molecule type" value="Genomic_DNA"/>
</dbReference>
<dbReference type="Gene3D" id="2.60.40.1610">
    <property type="entry name" value="Domain of unknown function DUF1254"/>
    <property type="match status" value="1"/>
</dbReference>
<comment type="caution">
    <text evidence="2">The sequence shown here is derived from an EMBL/GenBank/DDBJ whole genome shotgun (WGS) entry which is preliminary data.</text>
</comment>
<reference evidence="2 3" key="1">
    <citation type="submission" date="2017-09" db="EMBL/GenBank/DDBJ databases">
        <title>Sphingomonas ginsenosidimutans KACC 14949, whole genome shotgun sequence.</title>
        <authorList>
            <person name="Feng G."/>
            <person name="Zhu H."/>
        </authorList>
    </citation>
    <scope>NUCLEOTIDE SEQUENCE [LARGE SCALE GENOMIC DNA]</scope>
    <source>
        <strain evidence="2 3">KACC 14949</strain>
    </source>
</reference>
<proteinExistence type="predicted"/>
<evidence type="ECO:0000313" key="2">
    <source>
        <dbReference type="EMBL" id="PCG10204.1"/>
    </source>
</evidence>
<dbReference type="SUPFAM" id="SSF160935">
    <property type="entry name" value="VPA0735-like"/>
    <property type="match status" value="1"/>
</dbReference>
<protein>
    <recommendedName>
        <fullName evidence="1">DUF1254 domain-containing protein</fullName>
    </recommendedName>
</protein>
<dbReference type="InterPro" id="IPR037050">
    <property type="entry name" value="DUF1254_sf"/>
</dbReference>
<keyword evidence="3" id="KW-1185">Reference proteome</keyword>
<accession>A0A2A4I0Q0</accession>
<gene>
    <name evidence="2" type="ORF">COA17_01720</name>
</gene>